<sequence length="194" mass="22622">MELTKFSKDSLYQRISASYIDENFQLLPAEEAVKTRLRHIHGLRLSNKYSKHQAIQIHIREMGISQATAYRDYSWAMQIFGELDKSDINAERAILADSYWQLYQMALKDRDLEQARKALDSYSRLFNFDKEEKEINFEKITANEYHIKMSRKSAKMLRAALTSGVVDFNNLPATDTDYEDITDDPDDETTDETS</sequence>
<protein>
    <submittedName>
        <fullName evidence="1">Uncharacterized protein</fullName>
    </submittedName>
</protein>
<organism evidence="1">
    <name type="scientific">Siphoviridae sp. ctJYR23</name>
    <dbReference type="NCBI Taxonomy" id="2827837"/>
    <lineage>
        <taxon>Viruses</taxon>
        <taxon>Duplodnaviria</taxon>
        <taxon>Heunggongvirae</taxon>
        <taxon>Uroviricota</taxon>
        <taxon>Caudoviricetes</taxon>
    </lineage>
</organism>
<proteinExistence type="predicted"/>
<name>A0A8S5SME2_9CAUD</name>
<accession>A0A8S5SME2</accession>
<dbReference type="EMBL" id="BK032621">
    <property type="protein sequence ID" value="DAF51738.1"/>
    <property type="molecule type" value="Genomic_DNA"/>
</dbReference>
<evidence type="ECO:0000313" key="1">
    <source>
        <dbReference type="EMBL" id="DAF51738.1"/>
    </source>
</evidence>
<reference evidence="1" key="1">
    <citation type="journal article" date="2021" name="Proc. Natl. Acad. Sci. U.S.A.">
        <title>A Catalog of Tens of Thousands of Viruses from Human Metagenomes Reveals Hidden Associations with Chronic Diseases.</title>
        <authorList>
            <person name="Tisza M.J."/>
            <person name="Buck C.B."/>
        </authorList>
    </citation>
    <scope>NUCLEOTIDE SEQUENCE</scope>
    <source>
        <strain evidence="1">CtJYR23</strain>
    </source>
</reference>